<gene>
    <name evidence="1" type="ORF">L1987_74101</name>
</gene>
<name>A0ACB9A2R0_9ASTR</name>
<comment type="caution">
    <text evidence="1">The sequence shown here is derived from an EMBL/GenBank/DDBJ whole genome shotgun (WGS) entry which is preliminary data.</text>
</comment>
<evidence type="ECO:0000313" key="2">
    <source>
        <dbReference type="Proteomes" id="UP001056120"/>
    </source>
</evidence>
<dbReference type="Proteomes" id="UP001056120">
    <property type="component" value="Linkage Group LG25"/>
</dbReference>
<evidence type="ECO:0000313" key="1">
    <source>
        <dbReference type="EMBL" id="KAI3703905.1"/>
    </source>
</evidence>
<reference evidence="1 2" key="2">
    <citation type="journal article" date="2022" name="Mol. Ecol. Resour.">
        <title>The genomes of chicory, endive, great burdock and yacon provide insights into Asteraceae paleo-polyploidization history and plant inulin production.</title>
        <authorList>
            <person name="Fan W."/>
            <person name="Wang S."/>
            <person name="Wang H."/>
            <person name="Wang A."/>
            <person name="Jiang F."/>
            <person name="Liu H."/>
            <person name="Zhao H."/>
            <person name="Xu D."/>
            <person name="Zhang Y."/>
        </authorList>
    </citation>
    <scope>NUCLEOTIDE SEQUENCE [LARGE SCALE GENOMIC DNA]</scope>
    <source>
        <strain evidence="2">cv. Yunnan</strain>
        <tissue evidence="1">Leaves</tissue>
    </source>
</reference>
<organism evidence="1 2">
    <name type="scientific">Smallanthus sonchifolius</name>
    <dbReference type="NCBI Taxonomy" id="185202"/>
    <lineage>
        <taxon>Eukaryota</taxon>
        <taxon>Viridiplantae</taxon>
        <taxon>Streptophyta</taxon>
        <taxon>Embryophyta</taxon>
        <taxon>Tracheophyta</taxon>
        <taxon>Spermatophyta</taxon>
        <taxon>Magnoliopsida</taxon>
        <taxon>eudicotyledons</taxon>
        <taxon>Gunneridae</taxon>
        <taxon>Pentapetalae</taxon>
        <taxon>asterids</taxon>
        <taxon>campanulids</taxon>
        <taxon>Asterales</taxon>
        <taxon>Asteraceae</taxon>
        <taxon>Asteroideae</taxon>
        <taxon>Heliantheae alliance</taxon>
        <taxon>Millerieae</taxon>
        <taxon>Smallanthus</taxon>
    </lineage>
</organism>
<protein>
    <submittedName>
        <fullName evidence="1">Uncharacterized protein</fullName>
    </submittedName>
</protein>
<keyword evidence="2" id="KW-1185">Reference proteome</keyword>
<proteinExistence type="predicted"/>
<sequence length="104" mass="11733">MVKSTAFFRRSHHPPPFTTLSPRFLGLQSFTTWPPRCPHAPPERLALEVEGSRCRKSLHCLLVIGLGRWIRNEDNEKADLTLAALDGGDDDGGDQRLWWGAKII</sequence>
<accession>A0ACB9A2R0</accession>
<reference evidence="2" key="1">
    <citation type="journal article" date="2022" name="Mol. Ecol. Resour.">
        <title>The genomes of chicory, endive, great burdock and yacon provide insights into Asteraceae palaeo-polyploidization history and plant inulin production.</title>
        <authorList>
            <person name="Fan W."/>
            <person name="Wang S."/>
            <person name="Wang H."/>
            <person name="Wang A."/>
            <person name="Jiang F."/>
            <person name="Liu H."/>
            <person name="Zhao H."/>
            <person name="Xu D."/>
            <person name="Zhang Y."/>
        </authorList>
    </citation>
    <scope>NUCLEOTIDE SEQUENCE [LARGE SCALE GENOMIC DNA]</scope>
    <source>
        <strain evidence="2">cv. Yunnan</strain>
    </source>
</reference>
<dbReference type="EMBL" id="CM042042">
    <property type="protein sequence ID" value="KAI3703905.1"/>
    <property type="molecule type" value="Genomic_DNA"/>
</dbReference>